<dbReference type="Proteomes" id="UP000284706">
    <property type="component" value="Unassembled WGS sequence"/>
</dbReference>
<evidence type="ECO:0000313" key="2">
    <source>
        <dbReference type="Proteomes" id="UP000284706"/>
    </source>
</evidence>
<dbReference type="EMBL" id="NHYE01001067">
    <property type="protein sequence ID" value="PPQ99368.1"/>
    <property type="molecule type" value="Genomic_DNA"/>
</dbReference>
<protein>
    <recommendedName>
        <fullName evidence="3">F-box domain-containing protein</fullName>
    </recommendedName>
</protein>
<dbReference type="InParanoid" id="A0A409Y8T9"/>
<gene>
    <name evidence="1" type="ORF">CVT26_014311</name>
</gene>
<dbReference type="AlphaFoldDB" id="A0A409Y8T9"/>
<evidence type="ECO:0008006" key="3">
    <source>
        <dbReference type="Google" id="ProtNLM"/>
    </source>
</evidence>
<name>A0A409Y8T9_9AGAR</name>
<keyword evidence="2" id="KW-1185">Reference proteome</keyword>
<reference evidence="1 2" key="1">
    <citation type="journal article" date="2018" name="Evol. Lett.">
        <title>Horizontal gene cluster transfer increased hallucinogenic mushroom diversity.</title>
        <authorList>
            <person name="Reynolds H.T."/>
            <person name="Vijayakumar V."/>
            <person name="Gluck-Thaler E."/>
            <person name="Korotkin H.B."/>
            <person name="Matheny P.B."/>
            <person name="Slot J.C."/>
        </authorList>
    </citation>
    <scope>NUCLEOTIDE SEQUENCE [LARGE SCALE GENOMIC DNA]</scope>
    <source>
        <strain evidence="1 2">SRW20</strain>
    </source>
</reference>
<comment type="caution">
    <text evidence="1">The sequence shown here is derived from an EMBL/GenBank/DDBJ whole genome shotgun (WGS) entry which is preliminary data.</text>
</comment>
<dbReference type="OrthoDB" id="2745898at2759"/>
<sequence>MSESNSVPVLPQEIVERIIDQLAPQVPPEANEESEAYDALVACTLVNKSFSSWAKRRILVHITIEDTKYKIDSLHSALQSAQEPWHHIQSLSILIRRQFASPAFDALTGLLSLFLANQVPLKRLTLSFDKDYPGTLLDLWNISQDFQNSFLQLGKLRTLTKLHLKSINMPIAFLAQFSNVRKLVLEDGSLITGPTSQNALLDLEELEIKSCDCSSLVQFLSLCKDSGLPRPDDNTSGNNPSTNLKSLKYHPIHFNRPRFSESFYEAFRWNRAISQLESLELATTFAEDYQVPALLTRSLDLHELPRLRSFKMKSILVGARKDLKSNILRFVFLPTPKGPTRLETIQLSLVIPTSTQVFEELVKEPFAWPRLEPFRTKDEWKRLHTNFSDVSQFPCLHTAEFSLIVYPVARSDNSDDALNSQCNPTPRLTLRFSILRSTDLTESMIGTTSTEYQRRSLAVGRNPMLAERQYDILKLAYIRINRIG</sequence>
<evidence type="ECO:0000313" key="1">
    <source>
        <dbReference type="EMBL" id="PPQ99368.1"/>
    </source>
</evidence>
<proteinExistence type="predicted"/>
<organism evidence="1 2">
    <name type="scientific">Gymnopilus dilepis</name>
    <dbReference type="NCBI Taxonomy" id="231916"/>
    <lineage>
        <taxon>Eukaryota</taxon>
        <taxon>Fungi</taxon>
        <taxon>Dikarya</taxon>
        <taxon>Basidiomycota</taxon>
        <taxon>Agaricomycotina</taxon>
        <taxon>Agaricomycetes</taxon>
        <taxon>Agaricomycetidae</taxon>
        <taxon>Agaricales</taxon>
        <taxon>Agaricineae</taxon>
        <taxon>Hymenogastraceae</taxon>
        <taxon>Gymnopilus</taxon>
    </lineage>
</organism>
<accession>A0A409Y8T9</accession>